<dbReference type="EMBL" id="CAXLJL010000523">
    <property type="protein sequence ID" value="CAL5138756.1"/>
    <property type="molecule type" value="Genomic_DNA"/>
</dbReference>
<proteinExistence type="predicted"/>
<reference evidence="2" key="1">
    <citation type="submission" date="2024-06" db="EMBL/GenBank/DDBJ databases">
        <authorList>
            <person name="Liu X."/>
            <person name="Lenzi L."/>
            <person name="Haldenby T S."/>
            <person name="Uol C."/>
        </authorList>
    </citation>
    <scope>NUCLEOTIDE SEQUENCE</scope>
</reference>
<accession>A0AAV2TPH3</accession>
<sequence>MPGGIFEIRVPKRKRHGRRNREEVFEVRHEFQEAKPKKQNDVPNNSQSEWNPAGGNWNYGGPGAGFAPQGRWDPNLRWGGYSGWNQGGWGPGSGNPPPPNAGWGPTAFPPNAGWGPAAPGVCWGPQGGPPPNAGWGPAGSFPYGGGWGNLEWGANYSQSGMGYQPADANRGNGGPTSQAEMGQNTGWNQQGGWNPPDSATPQWQSTPDRPVPSQPAEDTSGRQANRPRRQGTVIEVSTPKRDANFVEPEQPEPPEQPQPSEPVEPARPEADERPDEGEKPKPVLGKDDLACLLGDDDGDDDEDGETEEATLVVSQCDLDEEVKEYVNEFIGNHFDSDEPIGSLRPMVTTLNEKFGQGWTMERCATGKFNEGKARPGSLFIFGLQDKDVCYVLYRK</sequence>
<feature type="compositionally biased region" description="Polar residues" evidence="1">
    <location>
        <begin position="197"/>
        <end position="207"/>
    </location>
</feature>
<feature type="compositionally biased region" description="Basic and acidic residues" evidence="1">
    <location>
        <begin position="264"/>
        <end position="289"/>
    </location>
</feature>
<feature type="compositionally biased region" description="Low complexity" evidence="1">
    <location>
        <begin position="182"/>
        <end position="194"/>
    </location>
</feature>
<dbReference type="Proteomes" id="UP001497525">
    <property type="component" value="Unassembled WGS sequence"/>
</dbReference>
<feature type="region of interest" description="Disordered" evidence="1">
    <location>
        <begin position="1"/>
        <end position="307"/>
    </location>
</feature>
<name>A0AAV2TPH3_CALDB</name>
<dbReference type="AlphaFoldDB" id="A0AAV2TPH3"/>
<comment type="caution">
    <text evidence="2">The sequence shown here is derived from an EMBL/GenBank/DDBJ whole genome shotgun (WGS) entry which is preliminary data.</text>
</comment>
<evidence type="ECO:0000313" key="3">
    <source>
        <dbReference type="Proteomes" id="UP001497525"/>
    </source>
</evidence>
<feature type="compositionally biased region" description="Basic and acidic residues" evidence="1">
    <location>
        <begin position="20"/>
        <end position="40"/>
    </location>
</feature>
<feature type="compositionally biased region" description="Gly residues" evidence="1">
    <location>
        <begin position="80"/>
        <end position="93"/>
    </location>
</feature>
<evidence type="ECO:0000313" key="2">
    <source>
        <dbReference type="EMBL" id="CAL5138756.1"/>
    </source>
</evidence>
<gene>
    <name evidence="2" type="ORF">CDAUBV1_LOCUS13564</name>
</gene>
<protein>
    <submittedName>
        <fullName evidence="2">Uncharacterized protein</fullName>
    </submittedName>
</protein>
<organism evidence="2 3">
    <name type="scientific">Calicophoron daubneyi</name>
    <name type="common">Rumen fluke</name>
    <name type="synonym">Paramphistomum daubneyi</name>
    <dbReference type="NCBI Taxonomy" id="300641"/>
    <lineage>
        <taxon>Eukaryota</taxon>
        <taxon>Metazoa</taxon>
        <taxon>Spiralia</taxon>
        <taxon>Lophotrochozoa</taxon>
        <taxon>Platyhelminthes</taxon>
        <taxon>Trematoda</taxon>
        <taxon>Digenea</taxon>
        <taxon>Plagiorchiida</taxon>
        <taxon>Pronocephalata</taxon>
        <taxon>Paramphistomoidea</taxon>
        <taxon>Paramphistomidae</taxon>
        <taxon>Calicophoron</taxon>
    </lineage>
</organism>
<feature type="compositionally biased region" description="Pro residues" evidence="1">
    <location>
        <begin position="251"/>
        <end position="262"/>
    </location>
</feature>
<evidence type="ECO:0000256" key="1">
    <source>
        <dbReference type="SAM" id="MobiDB-lite"/>
    </source>
</evidence>
<feature type="compositionally biased region" description="Acidic residues" evidence="1">
    <location>
        <begin position="294"/>
        <end position="307"/>
    </location>
</feature>
<feature type="compositionally biased region" description="Low complexity" evidence="1">
    <location>
        <begin position="101"/>
        <end position="124"/>
    </location>
</feature>